<dbReference type="GO" id="GO:0005737">
    <property type="term" value="C:cytoplasm"/>
    <property type="evidence" value="ECO:0007669"/>
    <property type="project" value="UniProtKB-SubCell"/>
</dbReference>
<reference evidence="7" key="1">
    <citation type="journal article" date="2018" name="Front. Microbiol.">
        <title>Genome-Based Analysis Reveals the Taxonomy and Diversity of the Family Idiomarinaceae.</title>
        <authorList>
            <person name="Liu Y."/>
            <person name="Lai Q."/>
            <person name="Shao Z."/>
        </authorList>
    </citation>
    <scope>NUCLEOTIDE SEQUENCE [LARGE SCALE GENOMIC DNA]</scope>
    <source>
        <strain evidence="7">GBPy7</strain>
    </source>
</reference>
<feature type="binding site" evidence="4">
    <location>
        <position position="196"/>
    </location>
    <ligand>
        <name>Zn(2+)</name>
        <dbReference type="ChEBI" id="CHEBI:29105"/>
        <label>2</label>
        <note>catalytic</note>
    </ligand>
</feature>
<comment type="caution">
    <text evidence="6">The sequence shown here is derived from an EMBL/GenBank/DDBJ whole genome shotgun (WGS) entry which is preliminary data.</text>
</comment>
<evidence type="ECO:0000313" key="7">
    <source>
        <dbReference type="Proteomes" id="UP000288395"/>
    </source>
</evidence>
<dbReference type="SUPFAM" id="SSF51338">
    <property type="entry name" value="Composite domain of metallo-dependent hydrolases"/>
    <property type="match status" value="1"/>
</dbReference>
<keyword evidence="1" id="KW-0482">Metalloprotease</keyword>
<keyword evidence="1 4" id="KW-0479">Metal-binding</keyword>
<evidence type="ECO:0000313" key="6">
    <source>
        <dbReference type="EMBL" id="RUO18975.1"/>
    </source>
</evidence>
<dbReference type="InterPro" id="IPR006680">
    <property type="entry name" value="Amidohydro-rel"/>
</dbReference>
<feature type="binding site" evidence="4">
    <location>
        <position position="64"/>
    </location>
    <ligand>
        <name>Zn(2+)</name>
        <dbReference type="ChEBI" id="CHEBI:29105"/>
        <label>1</label>
        <note>catalytic</note>
    </ligand>
</feature>
<dbReference type="AlphaFoldDB" id="A0A432VRR1"/>
<dbReference type="PIRSF" id="PIRSF001238">
    <property type="entry name" value="IadA"/>
    <property type="match status" value="1"/>
</dbReference>
<feature type="domain" description="Amidohydrolase-related" evidence="5">
    <location>
        <begin position="264"/>
        <end position="375"/>
    </location>
</feature>
<dbReference type="RefSeq" id="WP_126768055.1">
    <property type="nucleotide sequence ID" value="NZ_PIPJ01000009.1"/>
</dbReference>
<organism evidence="6 7">
    <name type="scientific">Aliidiomarina iranensis</name>
    <dbReference type="NCBI Taxonomy" id="1434071"/>
    <lineage>
        <taxon>Bacteria</taxon>
        <taxon>Pseudomonadati</taxon>
        <taxon>Pseudomonadota</taxon>
        <taxon>Gammaproteobacteria</taxon>
        <taxon>Alteromonadales</taxon>
        <taxon>Idiomarinaceae</taxon>
        <taxon>Aliidiomarina</taxon>
    </lineage>
</organism>
<feature type="binding site" evidence="3">
    <location>
        <position position="131"/>
    </location>
    <ligand>
        <name>substrate</name>
    </ligand>
</feature>
<feature type="binding site" evidence="3">
    <location>
        <position position="100"/>
    </location>
    <ligand>
        <name>substrate</name>
    </ligand>
</feature>
<dbReference type="SUPFAM" id="SSF51556">
    <property type="entry name" value="Metallo-dependent hydrolases"/>
    <property type="match status" value="1"/>
</dbReference>
<protein>
    <recommendedName>
        <fullName evidence="1">Isoaspartyl dipeptidase</fullName>
        <ecNumber evidence="1">3.4.19.-</ecNumber>
    </recommendedName>
</protein>
<dbReference type="InterPro" id="IPR011059">
    <property type="entry name" value="Metal-dep_hydrolase_composite"/>
</dbReference>
<name>A0A432VRR1_9GAMM</name>
<dbReference type="EC" id="3.4.19.-" evidence="1"/>
<sequence length="393" mass="41353">MLTLIKGANLYAPEYLQQKDILIVDGRIAAIAENLQFEITGIEIDVVDGSGLCALPGFVDPLAHITGGGGEGGFHTRTPAMELTDASMFGVTTLIAGLGTDATTRTLPDLLAKANGLSTEGLTVYCYTGSYEVPVRTLLGSVRDDILLIDKFIGVGEVAIADHRGSHPSARELARIAAEARVGGMLSGKRGIVFLHVGEAEEKLDLIRSVTEDFAVPVTQFYPTHMNRSLSLLRHGYDLAAKGMVLDVTASTTPELLAQGELSAAAALAQALADGVAHTQISISSDGNASLPDFDAHGTLVGLQVGQVRSVYDAFVEAVNNYDIDISVALHAVSSNAARYLGLKKKGILAPGADADIVLVEEGNLAIHSVWARGKRLVGEGKALVNSTFQREP</sequence>
<keyword evidence="1" id="KW-0378">Hydrolase</keyword>
<dbReference type="NCBIfam" id="TIGR01975">
    <property type="entry name" value="isoAsp_dipep"/>
    <property type="match status" value="1"/>
</dbReference>
<proteinExistence type="inferred from homology"/>
<dbReference type="Gene3D" id="3.20.20.140">
    <property type="entry name" value="Metal-dependent hydrolases"/>
    <property type="match status" value="1"/>
</dbReference>
<dbReference type="GO" id="GO:0006508">
    <property type="term" value="P:proteolysis"/>
    <property type="evidence" value="ECO:0007669"/>
    <property type="project" value="UniProtKB-KW"/>
</dbReference>
<dbReference type="Pfam" id="PF01979">
    <property type="entry name" value="Amidohydro_1"/>
    <property type="match status" value="1"/>
</dbReference>
<dbReference type="PANTHER" id="PTHR11647">
    <property type="entry name" value="HYDRANTOINASE/DIHYDROPYRIMIDINASE FAMILY MEMBER"/>
    <property type="match status" value="1"/>
</dbReference>
<dbReference type="GO" id="GO:0016810">
    <property type="term" value="F:hydrolase activity, acting on carbon-nitrogen (but not peptide) bonds"/>
    <property type="evidence" value="ECO:0007669"/>
    <property type="project" value="InterPro"/>
</dbReference>
<feature type="binding site" evidence="4">
    <location>
        <position position="225"/>
    </location>
    <ligand>
        <name>Zn(2+)</name>
        <dbReference type="ChEBI" id="CHEBI:29105"/>
        <label>2</label>
        <note>catalytic</note>
    </ligand>
</feature>
<feature type="binding site" evidence="3">
    <location>
        <position position="164"/>
    </location>
    <ligand>
        <name>substrate</name>
    </ligand>
</feature>
<feature type="active site" description="Proton acceptor" evidence="2">
    <location>
        <position position="286"/>
    </location>
</feature>
<dbReference type="GO" id="GO:0008798">
    <property type="term" value="F:beta-aspartyl-peptidase activity"/>
    <property type="evidence" value="ECO:0007669"/>
    <property type="project" value="InterPro"/>
</dbReference>
<feature type="binding site" evidence="3">
    <location>
        <position position="290"/>
    </location>
    <ligand>
        <name>substrate</name>
    </ligand>
</feature>
<evidence type="ECO:0000256" key="1">
    <source>
        <dbReference type="PIRNR" id="PIRNR001238"/>
    </source>
</evidence>
<dbReference type="InterPro" id="IPR032466">
    <property type="entry name" value="Metal_Hydrolase"/>
</dbReference>
<feature type="binding site" evidence="3">
    <location>
        <begin position="69"/>
        <end position="71"/>
    </location>
    <ligand>
        <name>substrate</name>
    </ligand>
</feature>
<dbReference type="InterPro" id="IPR050378">
    <property type="entry name" value="Metallo-dep_Hydrolases_sf"/>
</dbReference>
<comment type="function">
    <text evidence="1">Catalyzes the hydrolytic cleavage of a subset of L-isoaspartyl (L-beta-aspartyl) dipeptides. Used to degrade proteins damaged by L-isoaspartyl residues formation.</text>
</comment>
<keyword evidence="1 4" id="KW-0862">Zinc</keyword>
<keyword evidence="1" id="KW-0645">Protease</keyword>
<dbReference type="Proteomes" id="UP000288395">
    <property type="component" value="Unassembled WGS sequence"/>
</dbReference>
<evidence type="ECO:0000259" key="5">
    <source>
        <dbReference type="Pfam" id="PF01979"/>
    </source>
</evidence>
<gene>
    <name evidence="6" type="ORF">CWE08_10470</name>
</gene>
<accession>A0A432VRR1</accession>
<dbReference type="InterPro" id="IPR010229">
    <property type="entry name" value="Pept_M38_dipep"/>
</dbReference>
<comment type="similarity">
    <text evidence="1">Belongs to the peptidase M38 family.</text>
</comment>
<dbReference type="EMBL" id="PIPJ01000009">
    <property type="protein sequence ID" value="RUO18975.1"/>
    <property type="molecule type" value="Genomic_DNA"/>
</dbReference>
<dbReference type="GO" id="GO:0008237">
    <property type="term" value="F:metallopeptidase activity"/>
    <property type="evidence" value="ECO:0007669"/>
    <property type="project" value="UniProtKB-KW"/>
</dbReference>
<feature type="binding site" evidence="4">
    <location>
        <position position="286"/>
    </location>
    <ligand>
        <name>Zn(2+)</name>
        <dbReference type="ChEBI" id="CHEBI:29105"/>
        <label>1</label>
        <note>catalytic</note>
    </ligand>
</feature>
<feature type="binding site" evidence="3">
    <location>
        <position position="228"/>
    </location>
    <ligand>
        <name>substrate</name>
    </ligand>
</feature>
<dbReference type="GO" id="GO:0046872">
    <property type="term" value="F:metal ion binding"/>
    <property type="evidence" value="ECO:0007669"/>
    <property type="project" value="UniProtKB-KW"/>
</dbReference>
<comment type="cofactor">
    <cofactor evidence="1 4">
        <name>Zn(2+)</name>
        <dbReference type="ChEBI" id="CHEBI:29105"/>
    </cofactor>
    <text evidence="1 4">Binds 2 Zn(2+) ions per subunit.</text>
</comment>
<keyword evidence="7" id="KW-1185">Reference proteome</keyword>
<evidence type="ECO:0000256" key="2">
    <source>
        <dbReference type="PIRSR" id="PIRSR001238-1"/>
    </source>
</evidence>
<evidence type="ECO:0000256" key="3">
    <source>
        <dbReference type="PIRSR" id="PIRSR001238-2"/>
    </source>
</evidence>
<comment type="subcellular location">
    <subcellularLocation>
        <location evidence="1">Cytoplasm</location>
    </subcellularLocation>
</comment>
<dbReference type="Gene3D" id="2.30.40.10">
    <property type="entry name" value="Urease, subunit C, domain 1"/>
    <property type="match status" value="1"/>
</dbReference>
<dbReference type="OrthoDB" id="9776455at2"/>
<dbReference type="PANTHER" id="PTHR11647:SF1">
    <property type="entry name" value="COLLAPSIN RESPONSE MEDIATOR PROTEIN"/>
    <property type="match status" value="1"/>
</dbReference>
<comment type="PTM">
    <text evidence="1">Carboxylation allows a single lysine to coordinate two zinc ions.</text>
</comment>
<evidence type="ECO:0000256" key="4">
    <source>
        <dbReference type="PIRSR" id="PIRSR001238-3"/>
    </source>
</evidence>